<evidence type="ECO:0000313" key="2">
    <source>
        <dbReference type="EMBL" id="MCT2042283.1"/>
    </source>
</evidence>
<reference evidence="2 3" key="1">
    <citation type="submission" date="2022-04" db="EMBL/GenBank/DDBJ databases">
        <title>Human microbiome associated bacterial genomes.</title>
        <authorList>
            <person name="Sandstrom S."/>
            <person name="Salamzade R."/>
            <person name="Kalan L.R."/>
        </authorList>
    </citation>
    <scope>NUCLEOTIDE SEQUENCE [LARGE SCALE GENOMIC DNA]</scope>
    <source>
        <strain evidence="3">p3-SID1799</strain>
    </source>
</reference>
<sequence>MPTFAVLFRYEVTSGLVIEAKDEQEAVELATEFEFSANDAIEDADNVQIVRRYLDEVTAEPAEAESQDDAEDLLDEWIDEDAAADDDEDLPGEDDDFEEFDDEDDEDDDFDSDDFDDEDEDEDDELDESKR</sequence>
<gene>
    <name evidence="2" type="ORF">M3D15_02860</name>
</gene>
<name>A0ABT2HVD6_9MICO</name>
<dbReference type="RefSeq" id="WP_260103869.1">
    <property type="nucleotide sequence ID" value="NZ_JALXSQ010000006.1"/>
</dbReference>
<feature type="region of interest" description="Disordered" evidence="1">
    <location>
        <begin position="58"/>
        <end position="131"/>
    </location>
</feature>
<evidence type="ECO:0000256" key="1">
    <source>
        <dbReference type="SAM" id="MobiDB-lite"/>
    </source>
</evidence>
<feature type="compositionally biased region" description="Acidic residues" evidence="1">
    <location>
        <begin position="62"/>
        <end position="131"/>
    </location>
</feature>
<dbReference type="EMBL" id="JALXSQ010000006">
    <property type="protein sequence ID" value="MCT2042283.1"/>
    <property type="molecule type" value="Genomic_DNA"/>
</dbReference>
<accession>A0ABT2HVD6</accession>
<evidence type="ECO:0000313" key="3">
    <source>
        <dbReference type="Proteomes" id="UP001525379"/>
    </source>
</evidence>
<organism evidence="2 3">
    <name type="scientific">Pseudoclavibacter albus</name>
    <dbReference type="NCBI Taxonomy" id="272241"/>
    <lineage>
        <taxon>Bacteria</taxon>
        <taxon>Bacillati</taxon>
        <taxon>Actinomycetota</taxon>
        <taxon>Actinomycetes</taxon>
        <taxon>Micrococcales</taxon>
        <taxon>Microbacteriaceae</taxon>
        <taxon>Pseudoclavibacter</taxon>
    </lineage>
</organism>
<evidence type="ECO:0008006" key="4">
    <source>
        <dbReference type="Google" id="ProtNLM"/>
    </source>
</evidence>
<dbReference type="Proteomes" id="UP001525379">
    <property type="component" value="Unassembled WGS sequence"/>
</dbReference>
<proteinExistence type="predicted"/>
<comment type="caution">
    <text evidence="2">The sequence shown here is derived from an EMBL/GenBank/DDBJ whole genome shotgun (WGS) entry which is preliminary data.</text>
</comment>
<keyword evidence="3" id="KW-1185">Reference proteome</keyword>
<protein>
    <recommendedName>
        <fullName evidence="4">DNA primase</fullName>
    </recommendedName>
</protein>